<dbReference type="SUPFAM" id="SSF49899">
    <property type="entry name" value="Concanavalin A-like lectins/glucanases"/>
    <property type="match status" value="1"/>
</dbReference>
<dbReference type="GO" id="GO:0004575">
    <property type="term" value="F:sucrose alpha-glucosidase activity"/>
    <property type="evidence" value="ECO:0007669"/>
    <property type="project" value="TreeGrafter"/>
</dbReference>
<dbReference type="SMART" id="SM00640">
    <property type="entry name" value="Glyco_32"/>
    <property type="match status" value="1"/>
</dbReference>
<evidence type="ECO:0000259" key="5">
    <source>
        <dbReference type="Pfam" id="PF00251"/>
    </source>
</evidence>
<dbReference type="InterPro" id="IPR013189">
    <property type="entry name" value="Glyco_hydro_32_C"/>
</dbReference>
<dbReference type="Pfam" id="PF00251">
    <property type="entry name" value="Glyco_hydro_32N"/>
    <property type="match status" value="1"/>
</dbReference>
<dbReference type="GO" id="GO:0005737">
    <property type="term" value="C:cytoplasm"/>
    <property type="evidence" value="ECO:0007669"/>
    <property type="project" value="TreeGrafter"/>
</dbReference>
<keyword evidence="2 4" id="KW-0378">Hydrolase</keyword>
<sequence>METINIEKYRPSLHYSPKKNWLNDPNGLIYFKGEYHLFYQHNPHDSKWGPMHWGHAVSKDMIKWEELDIALYPDKLGTIFSGSAVIDWHNSSGFFPEEPGMIAIFTHHFVEPNQTEPVQSQSLAFSYDQGRTWTKYEGNPVLKHSTKVDFRDPKVFWHSKSEKWIMILATGQTITIYSSPNLIDWQLESEFGEGIGSHEGVWECPDLFELNVENSDEKKWVLLVSIGDNPLFDKGSRTQYFIGTFDGSTFTADNSNNEVLWLDFGKDNYAGVSFSDIPREDNRRIYLGWMSNWRYANQVPSQGWRGQMTLPRVLTLRYIEDKLKIVQKPVKELDRYFTKKYEIYDEIIISKVEKTIEIDESSLEIVLNIDNLNAEKFGLVLYYTETQKTTVTIDASKNLLTLDRKDSGEVHFSEIFANSQEVKIHDSKRINLRIIVDASSVEMFVNDGNYALSSLIFSDKVCEKVSIFSLDGDIRIRNYSISSPNL</sequence>
<dbReference type="PANTHER" id="PTHR42800:SF1">
    <property type="entry name" value="EXOINULINASE INUD (AFU_ORTHOLOGUE AFUA_5G00480)"/>
    <property type="match status" value="1"/>
</dbReference>
<dbReference type="InterPro" id="IPR001362">
    <property type="entry name" value="Glyco_hydro_32"/>
</dbReference>
<evidence type="ECO:0000256" key="4">
    <source>
        <dbReference type="RuleBase" id="RU362110"/>
    </source>
</evidence>
<gene>
    <name evidence="7" type="ORF">IC621_05795</name>
</gene>
<dbReference type="Pfam" id="PF08244">
    <property type="entry name" value="Glyco_hydro_32C"/>
    <property type="match status" value="1"/>
</dbReference>
<dbReference type="CDD" id="cd18622">
    <property type="entry name" value="GH32_Inu-like"/>
    <property type="match status" value="1"/>
</dbReference>
<evidence type="ECO:0000313" key="7">
    <source>
        <dbReference type="EMBL" id="MBD1379738.1"/>
    </source>
</evidence>
<dbReference type="PROSITE" id="PS00609">
    <property type="entry name" value="GLYCOSYL_HYDROL_F32"/>
    <property type="match status" value="1"/>
</dbReference>
<evidence type="ECO:0000256" key="1">
    <source>
        <dbReference type="ARBA" id="ARBA00009902"/>
    </source>
</evidence>
<dbReference type="Gene3D" id="2.115.10.20">
    <property type="entry name" value="Glycosyl hydrolase domain, family 43"/>
    <property type="match status" value="1"/>
</dbReference>
<accession>A0A926NFU5</accession>
<dbReference type="SUPFAM" id="SSF75005">
    <property type="entry name" value="Arabinanase/levansucrase/invertase"/>
    <property type="match status" value="1"/>
</dbReference>
<evidence type="ECO:0000256" key="2">
    <source>
        <dbReference type="ARBA" id="ARBA00022801"/>
    </source>
</evidence>
<name>A0A926NFU5_9BACI</name>
<dbReference type="AlphaFoldDB" id="A0A926NFU5"/>
<evidence type="ECO:0000259" key="6">
    <source>
        <dbReference type="Pfam" id="PF08244"/>
    </source>
</evidence>
<dbReference type="RefSeq" id="WP_191156664.1">
    <property type="nucleotide sequence ID" value="NZ_JACXAI010000005.1"/>
</dbReference>
<feature type="domain" description="Glycosyl hydrolase family 32 C-terminal" evidence="6">
    <location>
        <begin position="351"/>
        <end position="481"/>
    </location>
</feature>
<dbReference type="EMBL" id="JACXAI010000005">
    <property type="protein sequence ID" value="MBD1379738.1"/>
    <property type="molecule type" value="Genomic_DNA"/>
</dbReference>
<proteinExistence type="inferred from homology"/>
<dbReference type="InterPro" id="IPR023296">
    <property type="entry name" value="Glyco_hydro_beta-prop_sf"/>
</dbReference>
<keyword evidence="3 4" id="KW-0326">Glycosidase</keyword>
<dbReference type="InterPro" id="IPR018053">
    <property type="entry name" value="Glyco_hydro_32_AS"/>
</dbReference>
<comment type="similarity">
    <text evidence="1 4">Belongs to the glycosyl hydrolase 32 family.</text>
</comment>
<dbReference type="PANTHER" id="PTHR42800">
    <property type="entry name" value="EXOINULINASE INUD (AFU_ORTHOLOGUE AFUA_5G00480)"/>
    <property type="match status" value="1"/>
</dbReference>
<feature type="domain" description="Glycosyl hydrolase family 32 N-terminal" evidence="5">
    <location>
        <begin position="14"/>
        <end position="329"/>
    </location>
</feature>
<dbReference type="GO" id="GO:0005987">
    <property type="term" value="P:sucrose catabolic process"/>
    <property type="evidence" value="ECO:0007669"/>
    <property type="project" value="TreeGrafter"/>
</dbReference>
<keyword evidence="8" id="KW-1185">Reference proteome</keyword>
<comment type="caution">
    <text evidence="7">The sequence shown here is derived from an EMBL/GenBank/DDBJ whole genome shotgun (WGS) entry which is preliminary data.</text>
</comment>
<protein>
    <submittedName>
        <fullName evidence="7">Glycoside hydrolase family 32 protein</fullName>
    </submittedName>
</protein>
<dbReference type="InterPro" id="IPR013320">
    <property type="entry name" value="ConA-like_dom_sf"/>
</dbReference>
<reference evidence="7" key="1">
    <citation type="submission" date="2020-09" db="EMBL/GenBank/DDBJ databases">
        <title>A novel bacterium of genus Bacillus, isolated from South China Sea.</title>
        <authorList>
            <person name="Huang H."/>
            <person name="Mo K."/>
            <person name="Hu Y."/>
        </authorList>
    </citation>
    <scope>NUCLEOTIDE SEQUENCE</scope>
    <source>
        <strain evidence="7">IB182487</strain>
    </source>
</reference>
<evidence type="ECO:0000256" key="3">
    <source>
        <dbReference type="ARBA" id="ARBA00023295"/>
    </source>
</evidence>
<dbReference type="Gene3D" id="2.60.120.560">
    <property type="entry name" value="Exo-inulinase, domain 1"/>
    <property type="match status" value="1"/>
</dbReference>
<organism evidence="7 8">
    <name type="scientific">Metabacillus arenae</name>
    <dbReference type="NCBI Taxonomy" id="2771434"/>
    <lineage>
        <taxon>Bacteria</taxon>
        <taxon>Bacillati</taxon>
        <taxon>Bacillota</taxon>
        <taxon>Bacilli</taxon>
        <taxon>Bacillales</taxon>
        <taxon>Bacillaceae</taxon>
        <taxon>Metabacillus</taxon>
    </lineage>
</organism>
<evidence type="ECO:0000313" key="8">
    <source>
        <dbReference type="Proteomes" id="UP000626844"/>
    </source>
</evidence>
<dbReference type="InterPro" id="IPR013148">
    <property type="entry name" value="Glyco_hydro_32_N"/>
</dbReference>
<dbReference type="Proteomes" id="UP000626844">
    <property type="component" value="Unassembled WGS sequence"/>
</dbReference>